<dbReference type="PANTHER" id="PTHR47938:SF35">
    <property type="entry name" value="PENTATRICOPEPTIDE REPEAT-CONTAINING PROTEIN 4, MITOCHONDRIAL-RELATED"/>
    <property type="match status" value="1"/>
</dbReference>
<proteinExistence type="predicted"/>
<dbReference type="Gene3D" id="1.25.40.10">
    <property type="entry name" value="Tetratricopeptide repeat domain"/>
    <property type="match status" value="2"/>
</dbReference>
<dbReference type="Proteomes" id="UP000054097">
    <property type="component" value="Unassembled WGS sequence"/>
</dbReference>
<dbReference type="STRING" id="933852.A0A0C3BCQ2"/>
<evidence type="ECO:0008006" key="4">
    <source>
        <dbReference type="Google" id="ProtNLM"/>
    </source>
</evidence>
<dbReference type="InterPro" id="IPR011990">
    <property type="entry name" value="TPR-like_helical_dom_sf"/>
</dbReference>
<accession>A0A0C3BCQ2</accession>
<evidence type="ECO:0000256" key="1">
    <source>
        <dbReference type="SAM" id="SignalP"/>
    </source>
</evidence>
<organism evidence="2 3">
    <name type="scientific">Serendipita vermifera MAFF 305830</name>
    <dbReference type="NCBI Taxonomy" id="933852"/>
    <lineage>
        <taxon>Eukaryota</taxon>
        <taxon>Fungi</taxon>
        <taxon>Dikarya</taxon>
        <taxon>Basidiomycota</taxon>
        <taxon>Agaricomycotina</taxon>
        <taxon>Agaricomycetes</taxon>
        <taxon>Sebacinales</taxon>
        <taxon>Serendipitaceae</taxon>
        <taxon>Serendipita</taxon>
    </lineage>
</organism>
<dbReference type="EMBL" id="KN824289">
    <property type="protein sequence ID" value="KIM29206.1"/>
    <property type="molecule type" value="Genomic_DNA"/>
</dbReference>
<dbReference type="OrthoDB" id="5588846at2759"/>
<feature type="chain" id="PRO_5002161691" description="Pentacotripeptide-repeat region of PRORP domain-containing protein" evidence="1">
    <location>
        <begin position="19"/>
        <end position="831"/>
    </location>
</feature>
<sequence>MSFRLPLGLLEITALSLASRSSHRLVSRTFHSDVIYPSKLSITGNQVPVKPQQTGREDHVHSPLFQQPTTPLSEEELQAIYQDLLRHDAPPPVEQPFADSIPDPALVLPRLTRRIVTVPEINDIPTSFSSKLQSRLSQAITQPTTVHHSQGKPYSDLLNALQKDNFSPSLPILGESVTKGVMTLPEWTALIEACLKEYDADGAFTALRVMKKLGTPVPWDIHQHVLQSLAEEGLFREIQAYAHEFLPERTDAPHFVHLITALSKCRLYNTALSLLHTQEVKGHYPPQTVYQALIVNLMRSPTPGNTPRRAKAWDLFYHMRYVAHPTPSISLYTDMIRACADAAEPETLRGFDLWTEMTVDKRMTPTTEAYNAIIALAARNKSTALEATRLAKEMVEFGRDAEGRPAMPLTKETYIALLEAAKRLGDLKQARWILMKLARAGPAGTSAVDHWALRHIFHTYATYSPPFKRQMATIKPRIKLQNQTEHLAKASQTPEDAIEGVSEIQPHQTTGYDALLPQTTRALLSEADALFDLLLREKSLSQEDTSSMPLLFSSVSSLPEIVSAYFSVYLNHAPSFSAAVSKIRAVHAQTNFEWTPELIRICMVHCARRVRPGSLNLATEWADELWSAWSALAERERGRVSRWLPGAPTTPAERRVTPKSTISAPTVSSIWAAYIQLKAKANTLDDAMALVRRFEEIYPPSDAKANLSPEMPTESRVVLAGARTLVRTNPRGLIDDDSVPPILAFTDVATLHKALLHAQRSEDVGYLTYLLHAYAGGVRDRRGMNLLVSDVKEGWKGKEALGNEVEVKVKAKRRFEKRKRNGRVRPGLRRW</sequence>
<gene>
    <name evidence="2" type="ORF">M408DRAFT_23013</name>
</gene>
<dbReference type="AlphaFoldDB" id="A0A0C3BCQ2"/>
<protein>
    <recommendedName>
        <fullName evidence="4">Pentacotripeptide-repeat region of PRORP domain-containing protein</fullName>
    </recommendedName>
</protein>
<feature type="signal peptide" evidence="1">
    <location>
        <begin position="1"/>
        <end position="18"/>
    </location>
</feature>
<dbReference type="PANTHER" id="PTHR47938">
    <property type="entry name" value="RESPIRATORY COMPLEX I CHAPERONE (CIA84), PUTATIVE (AFU_ORTHOLOGUE AFUA_2G06020)-RELATED"/>
    <property type="match status" value="1"/>
</dbReference>
<dbReference type="GO" id="GO:0003729">
    <property type="term" value="F:mRNA binding"/>
    <property type="evidence" value="ECO:0007669"/>
    <property type="project" value="TreeGrafter"/>
</dbReference>
<reference evidence="3" key="2">
    <citation type="submission" date="2015-01" db="EMBL/GenBank/DDBJ databases">
        <title>Evolutionary Origins and Diversification of the Mycorrhizal Mutualists.</title>
        <authorList>
            <consortium name="DOE Joint Genome Institute"/>
            <consortium name="Mycorrhizal Genomics Consortium"/>
            <person name="Kohler A."/>
            <person name="Kuo A."/>
            <person name="Nagy L.G."/>
            <person name="Floudas D."/>
            <person name="Copeland A."/>
            <person name="Barry K.W."/>
            <person name="Cichocki N."/>
            <person name="Veneault-Fourrey C."/>
            <person name="LaButti K."/>
            <person name="Lindquist E.A."/>
            <person name="Lipzen A."/>
            <person name="Lundell T."/>
            <person name="Morin E."/>
            <person name="Murat C."/>
            <person name="Riley R."/>
            <person name="Ohm R."/>
            <person name="Sun H."/>
            <person name="Tunlid A."/>
            <person name="Henrissat B."/>
            <person name="Grigoriev I.V."/>
            <person name="Hibbett D.S."/>
            <person name="Martin F."/>
        </authorList>
    </citation>
    <scope>NUCLEOTIDE SEQUENCE [LARGE SCALE GENOMIC DNA]</scope>
    <source>
        <strain evidence="3">MAFF 305830</strain>
    </source>
</reference>
<keyword evidence="3" id="KW-1185">Reference proteome</keyword>
<evidence type="ECO:0000313" key="2">
    <source>
        <dbReference type="EMBL" id="KIM29206.1"/>
    </source>
</evidence>
<keyword evidence="1" id="KW-0732">Signal</keyword>
<dbReference type="HOGENOM" id="CLU_014664_0_0_1"/>
<evidence type="ECO:0000313" key="3">
    <source>
        <dbReference type="Proteomes" id="UP000054097"/>
    </source>
</evidence>
<reference evidence="2 3" key="1">
    <citation type="submission" date="2014-04" db="EMBL/GenBank/DDBJ databases">
        <authorList>
            <consortium name="DOE Joint Genome Institute"/>
            <person name="Kuo A."/>
            <person name="Zuccaro A."/>
            <person name="Kohler A."/>
            <person name="Nagy L.G."/>
            <person name="Floudas D."/>
            <person name="Copeland A."/>
            <person name="Barry K.W."/>
            <person name="Cichocki N."/>
            <person name="Veneault-Fourrey C."/>
            <person name="LaButti K."/>
            <person name="Lindquist E.A."/>
            <person name="Lipzen A."/>
            <person name="Lundell T."/>
            <person name="Morin E."/>
            <person name="Murat C."/>
            <person name="Sun H."/>
            <person name="Tunlid A."/>
            <person name="Henrissat B."/>
            <person name="Grigoriev I.V."/>
            <person name="Hibbett D.S."/>
            <person name="Martin F."/>
            <person name="Nordberg H.P."/>
            <person name="Cantor M.N."/>
            <person name="Hua S.X."/>
        </authorList>
    </citation>
    <scope>NUCLEOTIDE SEQUENCE [LARGE SCALE GENOMIC DNA]</scope>
    <source>
        <strain evidence="2 3">MAFF 305830</strain>
    </source>
</reference>
<name>A0A0C3BCQ2_SERVB</name>